<accession>A0A7V3KNH7</accession>
<proteinExistence type="predicted"/>
<dbReference type="AlphaFoldDB" id="A0A7V3KNH7"/>
<dbReference type="EMBL" id="DTGD01000136">
    <property type="protein sequence ID" value="HGB35977.1"/>
    <property type="molecule type" value="Genomic_DNA"/>
</dbReference>
<dbReference type="GO" id="GO:0005886">
    <property type="term" value="C:plasma membrane"/>
    <property type="evidence" value="ECO:0007669"/>
    <property type="project" value="UniProtKB-SubCell"/>
</dbReference>
<sequence length="408" mass="44545">MSSQIPFWQRTFSSLKYRDYRLYWYGSCTEHIGQQMETMASAWLMMELTNSPFYLGLLTFCRIAPLFFFALIGGVIADRFDRRNLLNFSFWASAVVSTALLILARTGLIAPWHLLLAAALTAGIIGINHPARDALIPHLTPKEDWMNAIALDTISVRTASILSSPLAGYLISLYGTTPLFGVRTIGVVLAALWLMRANIPATATTARNQSALENLVRGLKFVSAQGLMLSLIAVFALREFQHEMSTVFLPFFASSILHAGAAGFGYLNMAQGIGGVAGLVGVASLGNYKHKGRLIIVSGIIVGMLLIFFAYSKVLLLSVFLLVAANSFGTVFENVGRAALQTIIPDEMRGRIMSLREVIRGFFGAWVSYALGLGGEYLGVVTTSMLLGLFIIFSVLAIYVSIPAFRKL</sequence>
<keyword evidence="5 7" id="KW-1133">Transmembrane helix</keyword>
<keyword evidence="6 7" id="KW-0472">Membrane</keyword>
<feature type="transmembrane region" description="Helical" evidence="7">
    <location>
        <begin position="84"/>
        <end position="103"/>
    </location>
</feature>
<gene>
    <name evidence="9" type="ORF">ENV38_03635</name>
</gene>
<feature type="transmembrane region" description="Helical" evidence="7">
    <location>
        <begin position="361"/>
        <end position="380"/>
    </location>
</feature>
<dbReference type="InterPro" id="IPR036259">
    <property type="entry name" value="MFS_trans_sf"/>
</dbReference>
<name>A0A7V3KNH7_UNCW3</name>
<feature type="transmembrane region" description="Helical" evidence="7">
    <location>
        <begin position="386"/>
        <end position="405"/>
    </location>
</feature>
<evidence type="ECO:0000256" key="1">
    <source>
        <dbReference type="ARBA" id="ARBA00004651"/>
    </source>
</evidence>
<evidence type="ECO:0000256" key="2">
    <source>
        <dbReference type="ARBA" id="ARBA00022448"/>
    </source>
</evidence>
<evidence type="ECO:0000256" key="4">
    <source>
        <dbReference type="ARBA" id="ARBA00022692"/>
    </source>
</evidence>
<dbReference type="GO" id="GO:0022857">
    <property type="term" value="F:transmembrane transporter activity"/>
    <property type="evidence" value="ECO:0007669"/>
    <property type="project" value="InterPro"/>
</dbReference>
<feature type="transmembrane region" description="Helical" evidence="7">
    <location>
        <begin position="294"/>
        <end position="311"/>
    </location>
</feature>
<evidence type="ECO:0000313" key="9">
    <source>
        <dbReference type="EMBL" id="HGB35977.1"/>
    </source>
</evidence>
<feature type="transmembrane region" description="Helical" evidence="7">
    <location>
        <begin position="177"/>
        <end position="195"/>
    </location>
</feature>
<keyword evidence="4 7" id="KW-0812">Transmembrane</keyword>
<evidence type="ECO:0000256" key="6">
    <source>
        <dbReference type="ARBA" id="ARBA00023136"/>
    </source>
</evidence>
<keyword evidence="2" id="KW-0813">Transport</keyword>
<dbReference type="PANTHER" id="PTHR23513:SF6">
    <property type="entry name" value="MAJOR FACILITATOR SUPERFAMILY ASSOCIATED DOMAIN-CONTAINING PROTEIN"/>
    <property type="match status" value="1"/>
</dbReference>
<feature type="domain" description="Major facilitator superfamily (MFS) profile" evidence="8">
    <location>
        <begin position="1"/>
        <end position="406"/>
    </location>
</feature>
<evidence type="ECO:0000256" key="3">
    <source>
        <dbReference type="ARBA" id="ARBA00022475"/>
    </source>
</evidence>
<dbReference type="InterPro" id="IPR010290">
    <property type="entry name" value="TM_effector"/>
</dbReference>
<evidence type="ECO:0000256" key="5">
    <source>
        <dbReference type="ARBA" id="ARBA00022989"/>
    </source>
</evidence>
<evidence type="ECO:0000259" key="8">
    <source>
        <dbReference type="PROSITE" id="PS50850"/>
    </source>
</evidence>
<protein>
    <submittedName>
        <fullName evidence="9">MFS transporter</fullName>
    </submittedName>
</protein>
<feature type="transmembrane region" description="Helical" evidence="7">
    <location>
        <begin position="215"/>
        <end position="236"/>
    </location>
</feature>
<organism evidence="9">
    <name type="scientific">candidate division WOR-3 bacterium</name>
    <dbReference type="NCBI Taxonomy" id="2052148"/>
    <lineage>
        <taxon>Bacteria</taxon>
        <taxon>Bacteria division WOR-3</taxon>
    </lineage>
</organism>
<comment type="caution">
    <text evidence="9">The sequence shown here is derived from an EMBL/GenBank/DDBJ whole genome shotgun (WGS) entry which is preliminary data.</text>
</comment>
<reference evidence="9" key="1">
    <citation type="journal article" date="2020" name="mSystems">
        <title>Genome- and Community-Level Interaction Insights into Carbon Utilization and Element Cycling Functions of Hydrothermarchaeota in Hydrothermal Sediment.</title>
        <authorList>
            <person name="Zhou Z."/>
            <person name="Liu Y."/>
            <person name="Xu W."/>
            <person name="Pan J."/>
            <person name="Luo Z.H."/>
            <person name="Li M."/>
        </authorList>
    </citation>
    <scope>NUCLEOTIDE SEQUENCE [LARGE SCALE GENOMIC DNA]</scope>
    <source>
        <strain evidence="9">SpSt-754</strain>
    </source>
</reference>
<dbReference type="SUPFAM" id="SSF103473">
    <property type="entry name" value="MFS general substrate transporter"/>
    <property type="match status" value="1"/>
</dbReference>
<feature type="transmembrane region" description="Helical" evidence="7">
    <location>
        <begin position="53"/>
        <end position="77"/>
    </location>
</feature>
<dbReference type="Pfam" id="PF05977">
    <property type="entry name" value="MFS_3"/>
    <property type="match status" value="1"/>
</dbReference>
<dbReference type="Gene3D" id="1.20.1250.20">
    <property type="entry name" value="MFS general substrate transporter like domains"/>
    <property type="match status" value="1"/>
</dbReference>
<keyword evidence="3" id="KW-1003">Cell membrane</keyword>
<comment type="subcellular location">
    <subcellularLocation>
        <location evidence="1">Cell membrane</location>
        <topology evidence="1">Multi-pass membrane protein</topology>
    </subcellularLocation>
</comment>
<dbReference type="CDD" id="cd06173">
    <property type="entry name" value="MFS_MefA_like"/>
    <property type="match status" value="1"/>
</dbReference>
<dbReference type="InterPro" id="IPR020846">
    <property type="entry name" value="MFS_dom"/>
</dbReference>
<evidence type="ECO:0000256" key="7">
    <source>
        <dbReference type="SAM" id="Phobius"/>
    </source>
</evidence>
<feature type="transmembrane region" description="Helical" evidence="7">
    <location>
        <begin position="256"/>
        <end position="282"/>
    </location>
</feature>
<dbReference type="PANTHER" id="PTHR23513">
    <property type="entry name" value="INTEGRAL MEMBRANE EFFLUX PROTEIN-RELATED"/>
    <property type="match status" value="1"/>
</dbReference>
<dbReference type="PROSITE" id="PS50850">
    <property type="entry name" value="MFS"/>
    <property type="match status" value="1"/>
</dbReference>
<feature type="transmembrane region" description="Helical" evidence="7">
    <location>
        <begin position="317"/>
        <end position="340"/>
    </location>
</feature>